<dbReference type="SUPFAM" id="SSF46689">
    <property type="entry name" value="Homeodomain-like"/>
    <property type="match status" value="1"/>
</dbReference>
<evidence type="ECO:0000313" key="5">
    <source>
        <dbReference type="Proteomes" id="UP000653797"/>
    </source>
</evidence>
<reference evidence="4" key="1">
    <citation type="submission" date="2020-09" db="EMBL/GenBank/DDBJ databases">
        <authorList>
            <person name="Kim M.K."/>
        </authorList>
    </citation>
    <scope>NUCLEOTIDE SEQUENCE</scope>
    <source>
        <strain evidence="4">BT704</strain>
    </source>
</reference>
<dbReference type="EMBL" id="JACXAA010000023">
    <property type="protein sequence ID" value="MBD2757500.1"/>
    <property type="molecule type" value="Genomic_DNA"/>
</dbReference>
<dbReference type="PROSITE" id="PS50977">
    <property type="entry name" value="HTH_TETR_2"/>
    <property type="match status" value="1"/>
</dbReference>
<dbReference type="PRINTS" id="PR00455">
    <property type="entry name" value="HTHTETR"/>
</dbReference>
<dbReference type="Proteomes" id="UP000653797">
    <property type="component" value="Unassembled WGS sequence"/>
</dbReference>
<dbReference type="GO" id="GO:0003677">
    <property type="term" value="F:DNA binding"/>
    <property type="evidence" value="ECO:0007669"/>
    <property type="project" value="UniProtKB-UniRule"/>
</dbReference>
<gene>
    <name evidence="4" type="ORF">IC230_31815</name>
</gene>
<evidence type="ECO:0000256" key="1">
    <source>
        <dbReference type="ARBA" id="ARBA00023125"/>
    </source>
</evidence>
<organism evidence="4 5">
    <name type="scientific">Spirosoma validum</name>
    <dbReference type="NCBI Taxonomy" id="2771355"/>
    <lineage>
        <taxon>Bacteria</taxon>
        <taxon>Pseudomonadati</taxon>
        <taxon>Bacteroidota</taxon>
        <taxon>Cytophagia</taxon>
        <taxon>Cytophagales</taxon>
        <taxon>Cytophagaceae</taxon>
        <taxon>Spirosoma</taxon>
    </lineage>
</organism>
<dbReference type="InterPro" id="IPR009057">
    <property type="entry name" value="Homeodomain-like_sf"/>
</dbReference>
<name>A0A927B8M6_9BACT</name>
<evidence type="ECO:0000259" key="3">
    <source>
        <dbReference type="PROSITE" id="PS50977"/>
    </source>
</evidence>
<dbReference type="AlphaFoldDB" id="A0A927B8M6"/>
<evidence type="ECO:0000256" key="2">
    <source>
        <dbReference type="PROSITE-ProRule" id="PRU00335"/>
    </source>
</evidence>
<accession>A0A927B8M6</accession>
<proteinExistence type="predicted"/>
<dbReference type="RefSeq" id="WP_191043123.1">
    <property type="nucleotide sequence ID" value="NZ_JACXAA010000023.1"/>
</dbReference>
<dbReference type="Gene3D" id="1.10.357.10">
    <property type="entry name" value="Tetracycline Repressor, domain 2"/>
    <property type="match status" value="1"/>
</dbReference>
<feature type="domain" description="HTH tetR-type" evidence="3">
    <location>
        <begin position="5"/>
        <end position="65"/>
    </location>
</feature>
<protein>
    <submittedName>
        <fullName evidence="4">TetR/AcrR family transcriptional regulator</fullName>
    </submittedName>
</protein>
<sequence length="216" mass="24188">MHKQAEIRQRIMNALEEVMSEQGMMGVSVGVIAQKANVNKGLIYRHFGGVKGLLNYYIRDSNAFPHFTLDYLEQLSLVQSDDAARLWSGLIIQFFRQLRSSKASREVLINSLVRDKGLAETIHQTQHQQLTGLLQRGSPAQEADSPAILAILLGGLYYLTILAHNNQPMLGIDLRSEAGWQGVEESIRLIYSKLTKSDRHAHSLRDQPLSTHSQAA</sequence>
<dbReference type="Pfam" id="PF00440">
    <property type="entry name" value="TetR_N"/>
    <property type="match status" value="1"/>
</dbReference>
<keyword evidence="5" id="KW-1185">Reference proteome</keyword>
<feature type="DNA-binding region" description="H-T-H motif" evidence="2">
    <location>
        <begin position="28"/>
        <end position="47"/>
    </location>
</feature>
<comment type="caution">
    <text evidence="4">The sequence shown here is derived from an EMBL/GenBank/DDBJ whole genome shotgun (WGS) entry which is preliminary data.</text>
</comment>
<evidence type="ECO:0000313" key="4">
    <source>
        <dbReference type="EMBL" id="MBD2757500.1"/>
    </source>
</evidence>
<keyword evidence="1 2" id="KW-0238">DNA-binding</keyword>
<dbReference type="InterPro" id="IPR001647">
    <property type="entry name" value="HTH_TetR"/>
</dbReference>